<accession>A0A6J4VJC7</accession>
<dbReference type="AlphaFoldDB" id="A0A6J4VJC7"/>
<organism evidence="1">
    <name type="scientific">uncultured Synechococcales cyanobacterium</name>
    <dbReference type="NCBI Taxonomy" id="1936017"/>
    <lineage>
        <taxon>Bacteria</taxon>
        <taxon>Bacillati</taxon>
        <taxon>Cyanobacteriota</taxon>
        <taxon>Cyanophyceae</taxon>
        <taxon>Synechococcales</taxon>
        <taxon>environmental samples</taxon>
    </lineage>
</organism>
<gene>
    <name evidence="1" type="ORF">AVDCRST_MAG81-2713</name>
</gene>
<name>A0A6J4VJC7_9CYAN</name>
<proteinExistence type="predicted"/>
<evidence type="ECO:0000313" key="1">
    <source>
        <dbReference type="EMBL" id="CAA9579027.1"/>
    </source>
</evidence>
<protein>
    <submittedName>
        <fullName evidence="1">Uncharacterized protein</fullName>
    </submittedName>
</protein>
<reference evidence="1" key="1">
    <citation type="submission" date="2020-02" db="EMBL/GenBank/DDBJ databases">
        <authorList>
            <person name="Meier V. D."/>
        </authorList>
    </citation>
    <scope>NUCLEOTIDE SEQUENCE</scope>
    <source>
        <strain evidence="1">AVDCRST_MAG81</strain>
    </source>
</reference>
<sequence>MPLETLVKEFIDYDNVSLPIENYPLHVLIGYVLNHPFTISTSRISFLFAEWI</sequence>
<dbReference type="EMBL" id="CADCWO010000145">
    <property type="protein sequence ID" value="CAA9579027.1"/>
    <property type="molecule type" value="Genomic_DNA"/>
</dbReference>